<reference evidence="5" key="1">
    <citation type="journal article" date="2021" name="Sci. Adv.">
        <title>The American lobster genome reveals insights on longevity, neural, and immune adaptations.</title>
        <authorList>
            <person name="Polinski J.M."/>
            <person name="Zimin A.V."/>
            <person name="Clark K.F."/>
            <person name="Kohn A.B."/>
            <person name="Sadowski N."/>
            <person name="Timp W."/>
            <person name="Ptitsyn A."/>
            <person name="Khanna P."/>
            <person name="Romanova D.Y."/>
            <person name="Williams P."/>
            <person name="Greenwood S.J."/>
            <person name="Moroz L.L."/>
            <person name="Walt D.R."/>
            <person name="Bodnar A.G."/>
        </authorList>
    </citation>
    <scope>NUCLEOTIDE SEQUENCE</scope>
    <source>
        <strain evidence="5">GMGI-L3</strain>
    </source>
</reference>
<dbReference type="InterPro" id="IPR020846">
    <property type="entry name" value="MFS_dom"/>
</dbReference>
<feature type="transmembrane region" description="Helical" evidence="3">
    <location>
        <begin position="306"/>
        <end position="331"/>
    </location>
</feature>
<feature type="region of interest" description="Disordered" evidence="2">
    <location>
        <begin position="1"/>
        <end position="67"/>
    </location>
</feature>
<feature type="compositionally biased region" description="Polar residues" evidence="2">
    <location>
        <begin position="1"/>
        <end position="18"/>
    </location>
</feature>
<organism evidence="5 6">
    <name type="scientific">Homarus americanus</name>
    <name type="common">American lobster</name>
    <dbReference type="NCBI Taxonomy" id="6706"/>
    <lineage>
        <taxon>Eukaryota</taxon>
        <taxon>Metazoa</taxon>
        <taxon>Ecdysozoa</taxon>
        <taxon>Arthropoda</taxon>
        <taxon>Crustacea</taxon>
        <taxon>Multicrustacea</taxon>
        <taxon>Malacostraca</taxon>
        <taxon>Eumalacostraca</taxon>
        <taxon>Eucarida</taxon>
        <taxon>Decapoda</taxon>
        <taxon>Pleocyemata</taxon>
        <taxon>Astacidea</taxon>
        <taxon>Nephropoidea</taxon>
        <taxon>Nephropidae</taxon>
        <taxon>Homarus</taxon>
    </lineage>
</organism>
<dbReference type="Pfam" id="PF07690">
    <property type="entry name" value="MFS_1"/>
    <property type="match status" value="1"/>
</dbReference>
<dbReference type="Proteomes" id="UP000747542">
    <property type="component" value="Unassembled WGS sequence"/>
</dbReference>
<dbReference type="GO" id="GO:0016020">
    <property type="term" value="C:membrane"/>
    <property type="evidence" value="ECO:0007669"/>
    <property type="project" value="UniProtKB-SubCell"/>
</dbReference>
<accession>A0A8J5MZH3</accession>
<dbReference type="InterPro" id="IPR050327">
    <property type="entry name" value="Proton-linked_MCT"/>
</dbReference>
<proteinExistence type="predicted"/>
<dbReference type="PROSITE" id="PS50850">
    <property type="entry name" value="MFS"/>
    <property type="match status" value="1"/>
</dbReference>
<dbReference type="PANTHER" id="PTHR11360:SF306">
    <property type="entry name" value="RE01051P"/>
    <property type="match status" value="1"/>
</dbReference>
<feature type="transmembrane region" description="Helical" evidence="3">
    <location>
        <begin position="175"/>
        <end position="198"/>
    </location>
</feature>
<keyword evidence="3" id="KW-1133">Transmembrane helix</keyword>
<dbReference type="OrthoDB" id="5667at2759"/>
<feature type="transmembrane region" description="Helical" evidence="3">
    <location>
        <begin position="402"/>
        <end position="425"/>
    </location>
</feature>
<dbReference type="AlphaFoldDB" id="A0A8J5MZH3"/>
<keyword evidence="3" id="KW-0472">Membrane</keyword>
<evidence type="ECO:0000313" key="5">
    <source>
        <dbReference type="EMBL" id="KAG7168967.1"/>
    </source>
</evidence>
<feature type="transmembrane region" description="Helical" evidence="3">
    <location>
        <begin position="151"/>
        <end position="169"/>
    </location>
</feature>
<comment type="subcellular location">
    <subcellularLocation>
        <location evidence="1">Membrane</location>
        <topology evidence="1">Multi-pass membrane protein</topology>
    </subcellularLocation>
</comment>
<name>A0A8J5MZH3_HOMAM</name>
<feature type="domain" description="Major facilitator superfamily (MFS) profile" evidence="4">
    <location>
        <begin position="81"/>
        <end position="486"/>
    </location>
</feature>
<feature type="transmembrane region" description="Helical" evidence="3">
    <location>
        <begin position="120"/>
        <end position="139"/>
    </location>
</feature>
<feature type="transmembrane region" description="Helical" evidence="3">
    <location>
        <begin position="237"/>
        <end position="258"/>
    </location>
</feature>
<comment type="caution">
    <text evidence="5">The sequence shown here is derived from an EMBL/GenBank/DDBJ whole genome shotgun (WGS) entry which is preliminary data.</text>
</comment>
<dbReference type="GO" id="GO:0008028">
    <property type="term" value="F:monocarboxylic acid transmembrane transporter activity"/>
    <property type="evidence" value="ECO:0007669"/>
    <property type="project" value="TreeGrafter"/>
</dbReference>
<gene>
    <name evidence="5" type="ORF">Hamer_G011655</name>
</gene>
<sequence length="501" mass="53502">MTSALGETMANHQETTVSLKDEGGHSIPGHASLNEHTTKGDGLEDTELLNDRKNVSTDEDGQRDTGRSCLRGSGVAVADGEKWTVALGVFIILTMTNMVGLCFGIIFSPFLLSLGTSSTTVAWIFNSLLLLWFTSGLFLGPLVEEFGWMKIALVFSFVYSCSIVLSAFATSAWFLIFSFSIMGGISGGLLNALCFLIIPHYFTRRKGVANACAMSGVGTGQIAGSIIIGFLQEEFAFFGATVILGAATLHCFVGTFLLSPVQRHENGPEAGADKVNKKRCHISGNAFLRVFRSSVANLTILKSSRAAILAVGGMFTVNSHLSFISLIPFAIQAAGHSLRAASLCVTVSAVASMVTRCAVSTLTDWPWFSIRVCQMASTTTIVISTVAFSLVEDVWWQTVFMGLWGCGVGGVMGIFNLTFAHYMGLDNMASTMGTTQLLIGFGAIIIGPTIGLIRDVSGSYVVTMWVLAGLAAGGFVLWVFMPVAVRHDLNKSHNTSLSRQP</sequence>
<dbReference type="PANTHER" id="PTHR11360">
    <property type="entry name" value="MONOCARBOXYLATE TRANSPORTER"/>
    <property type="match status" value="1"/>
</dbReference>
<evidence type="ECO:0000313" key="6">
    <source>
        <dbReference type="Proteomes" id="UP000747542"/>
    </source>
</evidence>
<feature type="transmembrane region" description="Helical" evidence="3">
    <location>
        <begin position="460"/>
        <end position="481"/>
    </location>
</feature>
<feature type="transmembrane region" description="Helical" evidence="3">
    <location>
        <begin position="210"/>
        <end position="231"/>
    </location>
</feature>
<dbReference type="EMBL" id="JAHLQT010018664">
    <property type="protein sequence ID" value="KAG7168967.1"/>
    <property type="molecule type" value="Genomic_DNA"/>
</dbReference>
<dbReference type="InterPro" id="IPR011701">
    <property type="entry name" value="MFS"/>
</dbReference>
<feature type="transmembrane region" description="Helical" evidence="3">
    <location>
        <begin position="337"/>
        <end position="359"/>
    </location>
</feature>
<keyword evidence="3" id="KW-0812">Transmembrane</keyword>
<feature type="transmembrane region" description="Helical" evidence="3">
    <location>
        <begin position="371"/>
        <end position="390"/>
    </location>
</feature>
<protein>
    <submittedName>
        <fullName evidence="5">Monocarboxylate transporter 12-B-like 3</fullName>
    </submittedName>
</protein>
<feature type="transmembrane region" description="Helical" evidence="3">
    <location>
        <begin position="85"/>
        <end position="108"/>
    </location>
</feature>
<evidence type="ECO:0000256" key="1">
    <source>
        <dbReference type="ARBA" id="ARBA00004141"/>
    </source>
</evidence>
<evidence type="ECO:0000256" key="3">
    <source>
        <dbReference type="SAM" id="Phobius"/>
    </source>
</evidence>
<feature type="transmembrane region" description="Helical" evidence="3">
    <location>
        <begin position="437"/>
        <end position="454"/>
    </location>
</feature>
<feature type="compositionally biased region" description="Basic and acidic residues" evidence="2">
    <location>
        <begin position="49"/>
        <end position="66"/>
    </location>
</feature>
<evidence type="ECO:0000256" key="2">
    <source>
        <dbReference type="SAM" id="MobiDB-lite"/>
    </source>
</evidence>
<evidence type="ECO:0000259" key="4">
    <source>
        <dbReference type="PROSITE" id="PS50850"/>
    </source>
</evidence>
<keyword evidence="6" id="KW-1185">Reference proteome</keyword>